<comment type="caution">
    <text evidence="2">The sequence shown here is derived from an EMBL/GenBank/DDBJ whole genome shotgun (WGS) entry which is preliminary data.</text>
</comment>
<dbReference type="Proteomes" id="UP000251213">
    <property type="component" value="Unassembled WGS sequence"/>
</dbReference>
<proteinExistence type="predicted"/>
<keyword evidence="3" id="KW-1185">Reference proteome</keyword>
<dbReference type="InterPro" id="IPR014710">
    <property type="entry name" value="RmlC-like_jellyroll"/>
</dbReference>
<dbReference type="InterPro" id="IPR011051">
    <property type="entry name" value="RmlC_Cupin_sf"/>
</dbReference>
<dbReference type="OrthoDB" id="2620172at2"/>
<feature type="domain" description="ChrR-like cupin" evidence="1">
    <location>
        <begin position="5"/>
        <end position="97"/>
    </location>
</feature>
<protein>
    <recommendedName>
        <fullName evidence="1">ChrR-like cupin domain-containing protein</fullName>
    </recommendedName>
</protein>
<accession>A0A364K647</accession>
<reference evidence="2 3" key="2">
    <citation type="submission" date="2018-06" db="EMBL/GenBank/DDBJ databases">
        <authorList>
            <person name="Zhirakovskaya E."/>
        </authorList>
    </citation>
    <scope>NUCLEOTIDE SEQUENCE [LARGE SCALE GENOMIC DNA]</scope>
    <source>
        <strain evidence="2 3">FBKL4.011</strain>
    </source>
</reference>
<organism evidence="2 3">
    <name type="scientific">Thermoflavimicrobium daqui</name>
    <dbReference type="NCBI Taxonomy" id="2137476"/>
    <lineage>
        <taxon>Bacteria</taxon>
        <taxon>Bacillati</taxon>
        <taxon>Bacillota</taxon>
        <taxon>Bacilli</taxon>
        <taxon>Bacillales</taxon>
        <taxon>Thermoactinomycetaceae</taxon>
        <taxon>Thermoflavimicrobium</taxon>
    </lineage>
</organism>
<name>A0A364K647_9BACL</name>
<dbReference type="AlphaFoldDB" id="A0A364K647"/>
<dbReference type="Gene3D" id="2.60.120.10">
    <property type="entry name" value="Jelly Rolls"/>
    <property type="match status" value="1"/>
</dbReference>
<evidence type="ECO:0000313" key="2">
    <source>
        <dbReference type="EMBL" id="RAL25682.1"/>
    </source>
</evidence>
<dbReference type="EMBL" id="QJKK01000003">
    <property type="protein sequence ID" value="RAL25682.1"/>
    <property type="molecule type" value="Genomic_DNA"/>
</dbReference>
<evidence type="ECO:0000259" key="1">
    <source>
        <dbReference type="Pfam" id="PF12973"/>
    </source>
</evidence>
<dbReference type="RefSeq" id="WP_113658296.1">
    <property type="nucleotide sequence ID" value="NZ_KZ845665.1"/>
</dbReference>
<gene>
    <name evidence="2" type="ORF">DL897_06280</name>
</gene>
<dbReference type="SUPFAM" id="SSF51182">
    <property type="entry name" value="RmlC-like cupins"/>
    <property type="match status" value="1"/>
</dbReference>
<evidence type="ECO:0000313" key="3">
    <source>
        <dbReference type="Proteomes" id="UP000251213"/>
    </source>
</evidence>
<reference evidence="2 3" key="1">
    <citation type="submission" date="2018-06" db="EMBL/GenBank/DDBJ databases">
        <title>Thermoflavimicrobium daqus sp. nov., a thermophilic microbe isolated from Moutai-flavour Daqu.</title>
        <authorList>
            <person name="Wang X."/>
            <person name="Zhou H."/>
        </authorList>
    </citation>
    <scope>NUCLEOTIDE SEQUENCE [LARGE SCALE GENOMIC DNA]</scope>
    <source>
        <strain evidence="2 3">FBKL4.011</strain>
    </source>
</reference>
<sequence>MNKPYVIRHSERDHIPMGHGVKISYLRKCADDYSILLQMDAQGQFPVHHDIGGKEIFVIDGEITVGKEKLNRGDYYYLPLGTNSPVTTSTGCTLLISSMKSM</sequence>
<dbReference type="InterPro" id="IPR025979">
    <property type="entry name" value="ChrR-like_cupin_dom"/>
</dbReference>
<dbReference type="Pfam" id="PF12973">
    <property type="entry name" value="Cupin_7"/>
    <property type="match status" value="1"/>
</dbReference>